<gene>
    <name evidence="2" type="ORF">FGO68_gene16111</name>
</gene>
<feature type="region of interest" description="Disordered" evidence="1">
    <location>
        <begin position="1"/>
        <end position="25"/>
    </location>
</feature>
<dbReference type="AlphaFoldDB" id="A0A8J8NLR5"/>
<accession>A0A8J8NLR5</accession>
<dbReference type="Proteomes" id="UP000785679">
    <property type="component" value="Unassembled WGS sequence"/>
</dbReference>
<reference evidence="2" key="1">
    <citation type="submission" date="2019-06" db="EMBL/GenBank/DDBJ databases">
        <authorList>
            <person name="Zheng W."/>
        </authorList>
    </citation>
    <scope>NUCLEOTIDE SEQUENCE</scope>
    <source>
        <strain evidence="2">QDHG01</strain>
    </source>
</reference>
<evidence type="ECO:0000313" key="2">
    <source>
        <dbReference type="EMBL" id="TNV76481.1"/>
    </source>
</evidence>
<feature type="compositionally biased region" description="Polar residues" evidence="1">
    <location>
        <begin position="90"/>
        <end position="112"/>
    </location>
</feature>
<sequence>MFSAFFKQARSSTPKEYGKHTDITPTCTAAPEQTWLEYKQLTNDQNAFITVYGEKKSTVIKRQAQEKKDQELQDSKGAGASPGLFDFTRMTKSVSADLSEGGSTTRTNSEESMLSGGVIKKSQSLKEQELEENPVFDFNI</sequence>
<protein>
    <submittedName>
        <fullName evidence="2">Uncharacterized protein</fullName>
    </submittedName>
</protein>
<name>A0A8J8NLR5_HALGN</name>
<evidence type="ECO:0000256" key="1">
    <source>
        <dbReference type="SAM" id="MobiDB-lite"/>
    </source>
</evidence>
<dbReference type="EMBL" id="RRYP01013501">
    <property type="protein sequence ID" value="TNV76481.1"/>
    <property type="molecule type" value="Genomic_DNA"/>
</dbReference>
<feature type="compositionally biased region" description="Basic and acidic residues" evidence="1">
    <location>
        <begin position="62"/>
        <end position="74"/>
    </location>
</feature>
<proteinExistence type="predicted"/>
<keyword evidence="3" id="KW-1185">Reference proteome</keyword>
<evidence type="ECO:0000313" key="3">
    <source>
        <dbReference type="Proteomes" id="UP000785679"/>
    </source>
</evidence>
<organism evidence="2 3">
    <name type="scientific">Halteria grandinella</name>
    <dbReference type="NCBI Taxonomy" id="5974"/>
    <lineage>
        <taxon>Eukaryota</taxon>
        <taxon>Sar</taxon>
        <taxon>Alveolata</taxon>
        <taxon>Ciliophora</taxon>
        <taxon>Intramacronucleata</taxon>
        <taxon>Spirotrichea</taxon>
        <taxon>Stichotrichia</taxon>
        <taxon>Sporadotrichida</taxon>
        <taxon>Halteriidae</taxon>
        <taxon>Halteria</taxon>
    </lineage>
</organism>
<comment type="caution">
    <text evidence="2">The sequence shown here is derived from an EMBL/GenBank/DDBJ whole genome shotgun (WGS) entry which is preliminary data.</text>
</comment>
<feature type="region of interest" description="Disordered" evidence="1">
    <location>
        <begin position="62"/>
        <end position="140"/>
    </location>
</feature>